<dbReference type="AlphaFoldDB" id="W6A6J2"/>
<dbReference type="HOGENOM" id="CLU_2371355_0_0_14"/>
<evidence type="ECO:0000313" key="2">
    <source>
        <dbReference type="Proteomes" id="UP000019267"/>
    </source>
</evidence>
<accession>W6A6J2</accession>
<dbReference type="STRING" id="1276246.SCULI_v1c02810"/>
<keyword evidence="2" id="KW-1185">Reference proteome</keyword>
<protein>
    <submittedName>
        <fullName evidence="1">Uncharacterized protein</fullName>
    </submittedName>
</protein>
<dbReference type="RefSeq" id="WP_025362863.1">
    <property type="nucleotide sequence ID" value="NZ_CP006681.1"/>
</dbReference>
<proteinExistence type="predicted"/>
<gene>
    <name evidence="1" type="ORF">SCULI_v1c02810</name>
</gene>
<dbReference type="PATRIC" id="fig|1276246.3.peg.280"/>
<organism evidence="1 2">
    <name type="scientific">Spiroplasma culicicola AES-1</name>
    <dbReference type="NCBI Taxonomy" id="1276246"/>
    <lineage>
        <taxon>Bacteria</taxon>
        <taxon>Bacillati</taxon>
        <taxon>Mycoplasmatota</taxon>
        <taxon>Mollicutes</taxon>
        <taxon>Entomoplasmatales</taxon>
        <taxon>Spiroplasmataceae</taxon>
        <taxon>Spiroplasma</taxon>
    </lineage>
</organism>
<dbReference type="KEGG" id="scq:SCULI_v1c02810"/>
<sequence length="114" mass="12700">MQKNVKFAFFLTITILGGVFIKELTKSQKISVKAGAGSLSTIIKETTNLVKSGFEFIENIFTYTVGTVFLFQHANDYDKLEIKMGNTSIKYDNSASNKAEIENQSQIPEPVLLI</sequence>
<reference evidence="1 2" key="1">
    <citation type="journal article" date="2014" name="Genome Biol. Evol.">
        <title>Molecular evolution of the substrate utilization strategies and putative virulence factors in mosquito-associated Spiroplasma species.</title>
        <authorList>
            <person name="Chang T.H."/>
            <person name="Lo W.S."/>
            <person name="Ku C."/>
            <person name="Chen L.L."/>
            <person name="Kuo C.H."/>
        </authorList>
    </citation>
    <scope>NUCLEOTIDE SEQUENCE [LARGE SCALE GENOMIC DNA]</scope>
    <source>
        <strain evidence="1">AES-1</strain>
    </source>
</reference>
<dbReference type="EMBL" id="CP006681">
    <property type="protein sequence ID" value="AHI52622.1"/>
    <property type="molecule type" value="Genomic_DNA"/>
</dbReference>
<name>W6A6J2_9MOLU</name>
<evidence type="ECO:0000313" key="1">
    <source>
        <dbReference type="EMBL" id="AHI52622.1"/>
    </source>
</evidence>
<dbReference type="OrthoDB" id="389806at2"/>
<dbReference type="Proteomes" id="UP000019267">
    <property type="component" value="Chromosome"/>
</dbReference>